<reference evidence="1" key="1">
    <citation type="journal article" date="2015" name="Nature">
        <title>Complex archaea that bridge the gap between prokaryotes and eukaryotes.</title>
        <authorList>
            <person name="Spang A."/>
            <person name="Saw J.H."/>
            <person name="Jorgensen S.L."/>
            <person name="Zaremba-Niedzwiedzka K."/>
            <person name="Martijn J."/>
            <person name="Lind A.E."/>
            <person name="van Eijk R."/>
            <person name="Schleper C."/>
            <person name="Guy L."/>
            <person name="Ettema T.J."/>
        </authorList>
    </citation>
    <scope>NUCLEOTIDE SEQUENCE</scope>
</reference>
<evidence type="ECO:0000313" key="1">
    <source>
        <dbReference type="EMBL" id="KKL77605.1"/>
    </source>
</evidence>
<name>A0A0F9H7J1_9ZZZZ</name>
<accession>A0A0F9H7J1</accession>
<sequence length="106" mass="11195">MTTPNITSPIHAAGIIDLNGAIIAGTIVNINQSVRNGAGDYTITMASEIDAADRYISIIGIEDGDFTFELIGAGNTDTQFQIQSRTAAVLTDAGFAFCVFRIRQPG</sequence>
<protein>
    <submittedName>
        <fullName evidence="1">Uncharacterized protein</fullName>
    </submittedName>
</protein>
<comment type="caution">
    <text evidence="1">The sequence shown here is derived from an EMBL/GenBank/DDBJ whole genome shotgun (WGS) entry which is preliminary data.</text>
</comment>
<dbReference type="EMBL" id="LAZR01023705">
    <property type="protein sequence ID" value="KKL77605.1"/>
    <property type="molecule type" value="Genomic_DNA"/>
</dbReference>
<gene>
    <name evidence="1" type="ORF">LCGC14_2033210</name>
</gene>
<proteinExistence type="predicted"/>
<organism evidence="1">
    <name type="scientific">marine sediment metagenome</name>
    <dbReference type="NCBI Taxonomy" id="412755"/>
    <lineage>
        <taxon>unclassified sequences</taxon>
        <taxon>metagenomes</taxon>
        <taxon>ecological metagenomes</taxon>
    </lineage>
</organism>
<dbReference type="AlphaFoldDB" id="A0A0F9H7J1"/>